<protein>
    <recommendedName>
        <fullName evidence="1">Heterokaryon incompatibility domain-containing protein</fullName>
    </recommendedName>
</protein>
<reference evidence="3" key="2">
    <citation type="submission" date="2015-01" db="EMBL/GenBank/DDBJ databases">
        <title>Evolutionary Origins and Diversification of the Mycorrhizal Mutualists.</title>
        <authorList>
            <consortium name="DOE Joint Genome Institute"/>
            <consortium name="Mycorrhizal Genomics Consortium"/>
            <person name="Kohler A."/>
            <person name="Kuo A."/>
            <person name="Nagy L.G."/>
            <person name="Floudas D."/>
            <person name="Copeland A."/>
            <person name="Barry K.W."/>
            <person name="Cichocki N."/>
            <person name="Veneault-Fourrey C."/>
            <person name="LaButti K."/>
            <person name="Lindquist E.A."/>
            <person name="Lipzen A."/>
            <person name="Lundell T."/>
            <person name="Morin E."/>
            <person name="Murat C."/>
            <person name="Riley R."/>
            <person name="Ohm R."/>
            <person name="Sun H."/>
            <person name="Tunlid A."/>
            <person name="Henrissat B."/>
            <person name="Grigoriev I.V."/>
            <person name="Hibbett D.S."/>
            <person name="Martin F."/>
        </authorList>
    </citation>
    <scope>NUCLEOTIDE SEQUENCE [LARGE SCALE GENOMIC DNA]</scope>
    <source>
        <strain evidence="3">Marx 270</strain>
    </source>
</reference>
<dbReference type="OrthoDB" id="2638215at2759"/>
<feature type="domain" description="Heterokaryon incompatibility" evidence="1">
    <location>
        <begin position="606"/>
        <end position="693"/>
    </location>
</feature>
<sequence>MASTDDVSRWRAKLERRPPGRDGRDIVFANLARALYERFEKERNINDLNEAITFHHAALELRPLGNDNRALSLGCLAICFSKRYDARRVLNDLEEAIILGRAALELRPLGHPDRAASLYNLACDLGVRFQKQADMRDLEEMIELHRTALELHPSQHPQRSSSLCQLAICLSSRYDNQDTVADLEEAVTLGRAALELRPPGHPGRGGVLHNLACDLRKKFQRQTDIRDLEEAIELLHAALELRPSGLPQRSSSLHQLAICLSGRYDNRGTVTDLEEAVTLGRAALELRPTGHPSRVVSLYNLACDLGTRFKKQADTRDLEEAIELHRAALELHPPGHPQRSSSLHQLSICLSSRYDSRRTVADLEEAVMLGRAALELRPQGHPDRGNCLSSLGTTLRKKFQKQENIVELDEAIELHRAALQLRPAGHPQRPSSLHSLALCLSDRYDNQSVVAGSRETAALGQVAPAFRPPGHPDRGPADLDEAIVLEQEAVQLLTPGDPSYDISRRCLTAYLQVKTRSQVATPPSNTSLAVHFDIKEVIHNIAFETLKASPPRLLHTLTGVLCNRDEQISHFMASQQYNQLLSSCITCNRDERMNLIRTEVSRYFRFATLSHRWGEGEPSLRDIEGRRIYGMSGRRGLRKLQAFCAAACELDYLWAWSDTCCIDKGSSAEFQEAIGSMFAWYRHSFLTIVYLSDVPDTGSIWRSEWFRRGWTLQELLASRSVLFYTQTWSLYKNLTSSNHKADAAVLEELERATGIESRFLTNFSPGVNDARSRLQWASLRRTTRPEDIAYSLFGIFNIHLPVLYGESAENALGRLLAELISQSGDISILDWTGEASPFHSCFPAHITSYQKLPLPLLQPAAEEHVTTRLAPRMREEPTSSSLQTLYRSLAKSPLPRFSSHRLALPCISYVATAVLRRRADASAPSYTYKIEASGLKPLEITLPSELENGALQLVRPWHSKLLGPSTQLYSTTEEQLLFTLGRPFNALLLNELPHNEYKRIASSTSIIARPLDSASILQNEVRTLEIV</sequence>
<evidence type="ECO:0000259" key="1">
    <source>
        <dbReference type="Pfam" id="PF06985"/>
    </source>
</evidence>
<gene>
    <name evidence="2" type="ORF">M404DRAFT_310022</name>
</gene>
<name>A0A0C3P7E6_PISTI</name>
<dbReference type="AlphaFoldDB" id="A0A0C3P7E6"/>
<dbReference type="InterPro" id="IPR010730">
    <property type="entry name" value="HET"/>
</dbReference>
<dbReference type="Pfam" id="PF06985">
    <property type="entry name" value="HET"/>
    <property type="match status" value="1"/>
</dbReference>
<dbReference type="InterPro" id="IPR011990">
    <property type="entry name" value="TPR-like_helical_dom_sf"/>
</dbReference>
<keyword evidence="3" id="KW-1185">Reference proteome</keyword>
<dbReference type="PANTHER" id="PTHR10622">
    <property type="entry name" value="HET DOMAIN-CONTAINING PROTEIN"/>
    <property type="match status" value="1"/>
</dbReference>
<dbReference type="PANTHER" id="PTHR10622:SF10">
    <property type="entry name" value="HET DOMAIN-CONTAINING PROTEIN"/>
    <property type="match status" value="1"/>
</dbReference>
<organism evidence="2 3">
    <name type="scientific">Pisolithus tinctorius Marx 270</name>
    <dbReference type="NCBI Taxonomy" id="870435"/>
    <lineage>
        <taxon>Eukaryota</taxon>
        <taxon>Fungi</taxon>
        <taxon>Dikarya</taxon>
        <taxon>Basidiomycota</taxon>
        <taxon>Agaricomycotina</taxon>
        <taxon>Agaricomycetes</taxon>
        <taxon>Agaricomycetidae</taxon>
        <taxon>Boletales</taxon>
        <taxon>Sclerodermatineae</taxon>
        <taxon>Pisolithaceae</taxon>
        <taxon>Pisolithus</taxon>
    </lineage>
</organism>
<evidence type="ECO:0000313" key="3">
    <source>
        <dbReference type="Proteomes" id="UP000054217"/>
    </source>
</evidence>
<dbReference type="Pfam" id="PF13374">
    <property type="entry name" value="TPR_10"/>
    <property type="match status" value="2"/>
</dbReference>
<dbReference type="Gene3D" id="1.25.40.10">
    <property type="entry name" value="Tetratricopeptide repeat domain"/>
    <property type="match status" value="3"/>
</dbReference>
<dbReference type="InParanoid" id="A0A0C3P7E6"/>
<dbReference type="SUPFAM" id="SSF48452">
    <property type="entry name" value="TPR-like"/>
    <property type="match status" value="1"/>
</dbReference>
<dbReference type="STRING" id="870435.A0A0C3P7E6"/>
<reference evidence="2 3" key="1">
    <citation type="submission" date="2014-04" db="EMBL/GenBank/DDBJ databases">
        <authorList>
            <consortium name="DOE Joint Genome Institute"/>
            <person name="Kuo A."/>
            <person name="Kohler A."/>
            <person name="Costa M.D."/>
            <person name="Nagy L.G."/>
            <person name="Floudas D."/>
            <person name="Copeland A."/>
            <person name="Barry K.W."/>
            <person name="Cichocki N."/>
            <person name="Veneault-Fourrey C."/>
            <person name="LaButti K."/>
            <person name="Lindquist E.A."/>
            <person name="Lipzen A."/>
            <person name="Lundell T."/>
            <person name="Morin E."/>
            <person name="Murat C."/>
            <person name="Sun H."/>
            <person name="Tunlid A."/>
            <person name="Henrissat B."/>
            <person name="Grigoriev I.V."/>
            <person name="Hibbett D.S."/>
            <person name="Martin F."/>
            <person name="Nordberg H.P."/>
            <person name="Cantor M.N."/>
            <person name="Hua S.X."/>
        </authorList>
    </citation>
    <scope>NUCLEOTIDE SEQUENCE [LARGE SCALE GENOMIC DNA]</scope>
    <source>
        <strain evidence="2 3">Marx 270</strain>
    </source>
</reference>
<accession>A0A0C3P7E6</accession>
<dbReference type="Proteomes" id="UP000054217">
    <property type="component" value="Unassembled WGS sequence"/>
</dbReference>
<dbReference type="HOGENOM" id="CLU_000288_138_6_1"/>
<proteinExistence type="predicted"/>
<dbReference type="EMBL" id="KN831955">
    <property type="protein sequence ID" value="KIO09320.1"/>
    <property type="molecule type" value="Genomic_DNA"/>
</dbReference>
<evidence type="ECO:0000313" key="2">
    <source>
        <dbReference type="EMBL" id="KIO09320.1"/>
    </source>
</evidence>